<dbReference type="Proteomes" id="UP000095282">
    <property type="component" value="Unplaced"/>
</dbReference>
<reference evidence="3" key="1">
    <citation type="submission" date="2016-11" db="UniProtKB">
        <authorList>
            <consortium name="WormBaseParasite"/>
        </authorList>
    </citation>
    <scope>IDENTIFICATION</scope>
</reference>
<dbReference type="Pfam" id="PF10326">
    <property type="entry name" value="7TM_GPCR_Str"/>
    <property type="match status" value="1"/>
</dbReference>
<evidence type="ECO:0000256" key="1">
    <source>
        <dbReference type="SAM" id="Phobius"/>
    </source>
</evidence>
<dbReference type="InterPro" id="IPR019428">
    <property type="entry name" value="7TM_GPCR_serpentine_rcpt_Str"/>
</dbReference>
<keyword evidence="1" id="KW-0812">Transmembrane</keyword>
<keyword evidence="1" id="KW-0472">Membrane</keyword>
<dbReference type="WBParaSite" id="Csp11.Scaffold550.g3597.t1">
    <property type="protein sequence ID" value="Csp11.Scaffold550.g3597.t1"/>
    <property type="gene ID" value="Csp11.Scaffold550.g3597"/>
</dbReference>
<dbReference type="PANTHER" id="PTHR46000">
    <property type="entry name" value="SEVEN TM RECEPTOR-RELATED"/>
    <property type="match status" value="1"/>
</dbReference>
<feature type="transmembrane region" description="Helical" evidence="1">
    <location>
        <begin position="15"/>
        <end position="35"/>
    </location>
</feature>
<keyword evidence="1" id="KW-1133">Transmembrane helix</keyword>
<protein>
    <submittedName>
        <fullName evidence="3">7TM_GPCR_Srx domain-containing protein</fullName>
    </submittedName>
</protein>
<evidence type="ECO:0000313" key="2">
    <source>
        <dbReference type="Proteomes" id="UP000095282"/>
    </source>
</evidence>
<dbReference type="PANTHER" id="PTHR46000:SF9">
    <property type="entry name" value="SEVEN TM RECEPTOR"/>
    <property type="match status" value="1"/>
</dbReference>
<evidence type="ECO:0000313" key="3">
    <source>
        <dbReference type="WBParaSite" id="Csp11.Scaffold550.g3597.t1"/>
    </source>
</evidence>
<feature type="transmembrane region" description="Helical" evidence="1">
    <location>
        <begin position="47"/>
        <end position="66"/>
    </location>
</feature>
<dbReference type="AlphaFoldDB" id="A0A1I7T8Z3"/>
<organism evidence="2 3">
    <name type="scientific">Caenorhabditis tropicalis</name>
    <dbReference type="NCBI Taxonomy" id="1561998"/>
    <lineage>
        <taxon>Eukaryota</taxon>
        <taxon>Metazoa</taxon>
        <taxon>Ecdysozoa</taxon>
        <taxon>Nematoda</taxon>
        <taxon>Chromadorea</taxon>
        <taxon>Rhabditida</taxon>
        <taxon>Rhabditina</taxon>
        <taxon>Rhabditomorpha</taxon>
        <taxon>Rhabditoidea</taxon>
        <taxon>Rhabditidae</taxon>
        <taxon>Peloderinae</taxon>
        <taxon>Caenorhabditis</taxon>
    </lineage>
</organism>
<name>A0A1I7T8Z3_9PELO</name>
<accession>A0A1I7T8Z3</accession>
<proteinExistence type="predicted"/>
<keyword evidence="2" id="KW-1185">Reference proteome</keyword>
<sequence length="104" mass="11852">MPPSYLFLVSLAEKVGLLVFCANMFFGFFVIYLTLSEIEKAIGAYKHLIILFTSVGIFLSVMNKIVHPNIHFYDKAFIFFTLASPFDLERTDSEILLGKETCDE</sequence>